<evidence type="ECO:0000313" key="2">
    <source>
        <dbReference type="Proteomes" id="UP001168821"/>
    </source>
</evidence>
<protein>
    <submittedName>
        <fullName evidence="1">Uncharacterized protein</fullName>
    </submittedName>
</protein>
<organism evidence="1 2">
    <name type="scientific">Zophobas morio</name>
    <dbReference type="NCBI Taxonomy" id="2755281"/>
    <lineage>
        <taxon>Eukaryota</taxon>
        <taxon>Metazoa</taxon>
        <taxon>Ecdysozoa</taxon>
        <taxon>Arthropoda</taxon>
        <taxon>Hexapoda</taxon>
        <taxon>Insecta</taxon>
        <taxon>Pterygota</taxon>
        <taxon>Neoptera</taxon>
        <taxon>Endopterygota</taxon>
        <taxon>Coleoptera</taxon>
        <taxon>Polyphaga</taxon>
        <taxon>Cucujiformia</taxon>
        <taxon>Tenebrionidae</taxon>
        <taxon>Zophobas</taxon>
    </lineage>
</organism>
<proteinExistence type="predicted"/>
<dbReference type="AlphaFoldDB" id="A0AA38HIK8"/>
<accession>A0AA38HIK8</accession>
<comment type="caution">
    <text evidence="1">The sequence shown here is derived from an EMBL/GenBank/DDBJ whole genome shotgun (WGS) entry which is preliminary data.</text>
</comment>
<name>A0AA38HIK8_9CUCU</name>
<keyword evidence="2" id="KW-1185">Reference proteome</keyword>
<dbReference type="Proteomes" id="UP001168821">
    <property type="component" value="Unassembled WGS sequence"/>
</dbReference>
<gene>
    <name evidence="1" type="ORF">Zmor_008799</name>
</gene>
<reference evidence="1" key="1">
    <citation type="journal article" date="2023" name="G3 (Bethesda)">
        <title>Whole genome assemblies of Zophobas morio and Tenebrio molitor.</title>
        <authorList>
            <person name="Kaur S."/>
            <person name="Stinson S.A."/>
            <person name="diCenzo G.C."/>
        </authorList>
    </citation>
    <scope>NUCLEOTIDE SEQUENCE</scope>
    <source>
        <strain evidence="1">QUZm001</strain>
    </source>
</reference>
<dbReference type="EMBL" id="JALNTZ010002425">
    <property type="protein sequence ID" value="KAJ3617629.1"/>
    <property type="molecule type" value="Genomic_DNA"/>
</dbReference>
<evidence type="ECO:0000313" key="1">
    <source>
        <dbReference type="EMBL" id="KAJ3617629.1"/>
    </source>
</evidence>
<sequence>MKHVPFFDGGKIPWFSQEKYLRAIIDNKRSWQWHVYYLVAKFKATTKALFTLYYEVSKVSLRSKLPLYMSYFQPIMNHAPPAWTYDSTAIASALQLRDKTHFYA</sequence>